<feature type="region of interest" description="Disordered" evidence="1">
    <location>
        <begin position="13"/>
        <end position="132"/>
    </location>
</feature>
<dbReference type="AlphaFoldDB" id="A0A9Q1JDJ1"/>
<sequence>MIADKQGVLFEVEVKSASRQRPKPTESAPFTAGETTSASKAAKSVDTAFRGTRREEGKTEPNGHPCGCSGRETMETDSGLTVNRAKRGQKEEVEALTEEEEGVEEMTNSHRKDRWPRVSPGEQHRAETEALY</sequence>
<evidence type="ECO:0000313" key="2">
    <source>
        <dbReference type="EMBL" id="KAJ8380532.1"/>
    </source>
</evidence>
<protein>
    <submittedName>
        <fullName evidence="2">Uncharacterized protein</fullName>
    </submittedName>
</protein>
<keyword evidence="3" id="KW-1185">Reference proteome</keyword>
<evidence type="ECO:0000256" key="1">
    <source>
        <dbReference type="SAM" id="MobiDB-lite"/>
    </source>
</evidence>
<reference evidence="2" key="1">
    <citation type="journal article" date="2023" name="Science">
        <title>Genome structures resolve the early diversification of teleost fishes.</title>
        <authorList>
            <person name="Parey E."/>
            <person name="Louis A."/>
            <person name="Montfort J."/>
            <person name="Bouchez O."/>
            <person name="Roques C."/>
            <person name="Iampietro C."/>
            <person name="Lluch J."/>
            <person name="Castinel A."/>
            <person name="Donnadieu C."/>
            <person name="Desvignes T."/>
            <person name="Floi Bucao C."/>
            <person name="Jouanno E."/>
            <person name="Wen M."/>
            <person name="Mejri S."/>
            <person name="Dirks R."/>
            <person name="Jansen H."/>
            <person name="Henkel C."/>
            <person name="Chen W.J."/>
            <person name="Zahm M."/>
            <person name="Cabau C."/>
            <person name="Klopp C."/>
            <person name="Thompson A.W."/>
            <person name="Robinson-Rechavi M."/>
            <person name="Braasch I."/>
            <person name="Lecointre G."/>
            <person name="Bobe J."/>
            <person name="Postlethwait J.H."/>
            <person name="Berthelot C."/>
            <person name="Roest Crollius H."/>
            <person name="Guiguen Y."/>
        </authorList>
    </citation>
    <scope>NUCLEOTIDE SEQUENCE</scope>
    <source>
        <strain evidence="2">WJC10195</strain>
    </source>
</reference>
<feature type="compositionally biased region" description="Basic and acidic residues" evidence="1">
    <location>
        <begin position="52"/>
        <end position="61"/>
    </location>
</feature>
<organism evidence="2 3">
    <name type="scientific">Synaphobranchus kaupii</name>
    <name type="common">Kaup's arrowtooth eel</name>
    <dbReference type="NCBI Taxonomy" id="118154"/>
    <lineage>
        <taxon>Eukaryota</taxon>
        <taxon>Metazoa</taxon>
        <taxon>Chordata</taxon>
        <taxon>Craniata</taxon>
        <taxon>Vertebrata</taxon>
        <taxon>Euteleostomi</taxon>
        <taxon>Actinopterygii</taxon>
        <taxon>Neopterygii</taxon>
        <taxon>Teleostei</taxon>
        <taxon>Anguilliformes</taxon>
        <taxon>Synaphobranchidae</taxon>
        <taxon>Synaphobranchus</taxon>
    </lineage>
</organism>
<dbReference type="EMBL" id="JAINUF010000001">
    <property type="protein sequence ID" value="KAJ8380532.1"/>
    <property type="molecule type" value="Genomic_DNA"/>
</dbReference>
<feature type="compositionally biased region" description="Acidic residues" evidence="1">
    <location>
        <begin position="94"/>
        <end position="104"/>
    </location>
</feature>
<gene>
    <name evidence="2" type="ORF">SKAU_G00013100</name>
</gene>
<comment type="caution">
    <text evidence="2">The sequence shown here is derived from an EMBL/GenBank/DDBJ whole genome shotgun (WGS) entry which is preliminary data.</text>
</comment>
<dbReference type="Proteomes" id="UP001152622">
    <property type="component" value="Chromosome 1"/>
</dbReference>
<evidence type="ECO:0000313" key="3">
    <source>
        <dbReference type="Proteomes" id="UP001152622"/>
    </source>
</evidence>
<feature type="compositionally biased region" description="Basic and acidic residues" evidence="1">
    <location>
        <begin position="122"/>
        <end position="132"/>
    </location>
</feature>
<accession>A0A9Q1JDJ1</accession>
<proteinExistence type="predicted"/>
<name>A0A9Q1JDJ1_SYNKA</name>